<reference evidence="1 2" key="1">
    <citation type="submission" date="2021-02" db="EMBL/GenBank/DDBJ databases">
        <title>Pan-genome distribution and transcriptional activeness of fungal secondary metabolism genes in Aspergillus section Fumigati.</title>
        <authorList>
            <person name="Takahashi H."/>
            <person name="Umemura M."/>
            <person name="Ninomiya A."/>
            <person name="Kusuya Y."/>
            <person name="Urayama S."/>
            <person name="Shimizu M."/>
            <person name="Watanabe A."/>
            <person name="Kamei K."/>
            <person name="Yaguchi T."/>
            <person name="Hagiwara D."/>
        </authorList>
    </citation>
    <scope>NUCLEOTIDE SEQUENCE [LARGE SCALE GENOMIC DNA]</scope>
    <source>
        <strain evidence="1 2">IFM 47045</strain>
    </source>
</reference>
<name>A0A9P3C100_ASPVI</name>
<gene>
    <name evidence="1" type="ORF">Aspvir_009715</name>
</gene>
<sequence length="169" mass="18946">MESVPASVRTESVTSHGRKKDTTIWGQLRKIGFSSTVVLREKNEPLCRSRLDLILIIATDVEKTRFQQSLKDPSSPASPEASVYKWDQPRPILLKRRLGNIEESEEVSRSTKITTEVHKAYIGAIAADVRILDTNAYENREIDRDHVAALIEGFKSSKTSVSLITPVVQ</sequence>
<dbReference type="GeneID" id="66937697"/>
<keyword evidence="2" id="KW-1185">Reference proteome</keyword>
<evidence type="ECO:0000313" key="2">
    <source>
        <dbReference type="Proteomes" id="UP000710440"/>
    </source>
</evidence>
<dbReference type="OrthoDB" id="4434341at2759"/>
<accession>A0A9P3C100</accession>
<protein>
    <submittedName>
        <fullName evidence="1">Uncharacterized protein</fullName>
    </submittedName>
</protein>
<evidence type="ECO:0000313" key="1">
    <source>
        <dbReference type="EMBL" id="GIK05602.1"/>
    </source>
</evidence>
<proteinExistence type="predicted"/>
<comment type="caution">
    <text evidence="1">The sequence shown here is derived from an EMBL/GenBank/DDBJ whole genome shotgun (WGS) entry which is preliminary data.</text>
</comment>
<dbReference type="RefSeq" id="XP_043128788.1">
    <property type="nucleotide sequence ID" value="XM_043272853.1"/>
</dbReference>
<dbReference type="AlphaFoldDB" id="A0A9P3C100"/>
<organism evidence="1 2">
    <name type="scientific">Aspergillus viridinutans</name>
    <dbReference type="NCBI Taxonomy" id="75553"/>
    <lineage>
        <taxon>Eukaryota</taxon>
        <taxon>Fungi</taxon>
        <taxon>Dikarya</taxon>
        <taxon>Ascomycota</taxon>
        <taxon>Pezizomycotina</taxon>
        <taxon>Eurotiomycetes</taxon>
        <taxon>Eurotiomycetidae</taxon>
        <taxon>Eurotiales</taxon>
        <taxon>Aspergillaceae</taxon>
        <taxon>Aspergillus</taxon>
        <taxon>Aspergillus subgen. Fumigati</taxon>
    </lineage>
</organism>
<dbReference type="Proteomes" id="UP000710440">
    <property type="component" value="Unassembled WGS sequence"/>
</dbReference>
<dbReference type="EMBL" id="BOPL01000009">
    <property type="protein sequence ID" value="GIK05602.1"/>
    <property type="molecule type" value="Genomic_DNA"/>
</dbReference>